<evidence type="ECO:0000256" key="7">
    <source>
        <dbReference type="ARBA" id="ARBA00022701"/>
    </source>
</evidence>
<comment type="similarity">
    <text evidence="3">Belongs to the TUBGCP family.</text>
</comment>
<dbReference type="SUPFAM" id="SSF56112">
    <property type="entry name" value="Protein kinase-like (PK-like)"/>
    <property type="match status" value="1"/>
</dbReference>
<feature type="compositionally biased region" description="Polar residues" evidence="15">
    <location>
        <begin position="124"/>
        <end position="135"/>
    </location>
</feature>
<dbReference type="EMBL" id="JAYDYQ010002685">
    <property type="protein sequence ID" value="KAK4481494.1"/>
    <property type="molecule type" value="Genomic_DNA"/>
</dbReference>
<gene>
    <name evidence="17" type="ORF">RD792_012394</name>
</gene>
<dbReference type="EC" id="2.7.11.25" evidence="4"/>
<dbReference type="Pfam" id="PF04130">
    <property type="entry name" value="GCP_C_terminal"/>
    <property type="match status" value="1"/>
</dbReference>
<feature type="region of interest" description="Disordered" evidence="15">
    <location>
        <begin position="1"/>
        <end position="136"/>
    </location>
</feature>
<dbReference type="Proteomes" id="UP001291926">
    <property type="component" value="Unassembled WGS sequence"/>
</dbReference>
<dbReference type="PANTHER" id="PTHR48016:SF12">
    <property type="entry name" value="PROTEIN KINASE DOMAIN-CONTAINING PROTEIN"/>
    <property type="match status" value="1"/>
</dbReference>
<comment type="catalytic activity">
    <reaction evidence="12">
        <text>L-threonyl-[protein] + ATP = O-phospho-L-threonyl-[protein] + ADP + H(+)</text>
        <dbReference type="Rhea" id="RHEA:46608"/>
        <dbReference type="Rhea" id="RHEA-COMP:11060"/>
        <dbReference type="Rhea" id="RHEA-COMP:11605"/>
        <dbReference type="ChEBI" id="CHEBI:15378"/>
        <dbReference type="ChEBI" id="CHEBI:30013"/>
        <dbReference type="ChEBI" id="CHEBI:30616"/>
        <dbReference type="ChEBI" id="CHEBI:61977"/>
        <dbReference type="ChEBI" id="CHEBI:456216"/>
        <dbReference type="EC" id="2.7.11.25"/>
    </reaction>
</comment>
<feature type="compositionally biased region" description="Pro residues" evidence="15">
    <location>
        <begin position="97"/>
        <end position="110"/>
    </location>
</feature>
<feature type="compositionally biased region" description="Polar residues" evidence="15">
    <location>
        <begin position="1331"/>
        <end position="1349"/>
    </location>
</feature>
<evidence type="ECO:0000313" key="18">
    <source>
        <dbReference type="Proteomes" id="UP001291926"/>
    </source>
</evidence>
<protein>
    <recommendedName>
        <fullName evidence="4">mitogen-activated protein kinase kinase kinase</fullName>
        <ecNumber evidence="4">2.7.11.25</ecNumber>
    </recommendedName>
</protein>
<dbReference type="Gene3D" id="1.20.120.1900">
    <property type="entry name" value="Gamma-tubulin complex, C-terminal domain"/>
    <property type="match status" value="1"/>
</dbReference>
<evidence type="ECO:0000256" key="5">
    <source>
        <dbReference type="ARBA" id="ARBA00022490"/>
    </source>
</evidence>
<comment type="subcellular location">
    <subcellularLocation>
        <location evidence="1">Cytoplasm</location>
        <location evidence="1">Cytoskeleton</location>
    </subcellularLocation>
</comment>
<evidence type="ECO:0000256" key="6">
    <source>
        <dbReference type="ARBA" id="ARBA00022679"/>
    </source>
</evidence>
<dbReference type="Gene3D" id="1.10.510.10">
    <property type="entry name" value="Transferase(Phosphotransferase) domain 1"/>
    <property type="match status" value="1"/>
</dbReference>
<feature type="compositionally biased region" description="Low complexity" evidence="15">
    <location>
        <begin position="9"/>
        <end position="29"/>
    </location>
</feature>
<keyword evidence="9" id="KW-0418">Kinase</keyword>
<keyword evidence="5" id="KW-0963">Cytoplasm</keyword>
<dbReference type="InterPro" id="IPR017441">
    <property type="entry name" value="Protein_kinase_ATP_BS"/>
</dbReference>
<keyword evidence="10 14" id="KW-0067">ATP-binding</keyword>
<dbReference type="PROSITE" id="PS00107">
    <property type="entry name" value="PROTEIN_KINASE_ATP"/>
    <property type="match status" value="1"/>
</dbReference>
<feature type="compositionally biased region" description="Polar residues" evidence="15">
    <location>
        <begin position="30"/>
        <end position="42"/>
    </location>
</feature>
<evidence type="ECO:0000256" key="15">
    <source>
        <dbReference type="SAM" id="MobiDB-lite"/>
    </source>
</evidence>
<keyword evidence="18" id="KW-1185">Reference proteome</keyword>
<evidence type="ECO:0000256" key="11">
    <source>
        <dbReference type="ARBA" id="ARBA00023212"/>
    </source>
</evidence>
<feature type="region of interest" description="Disordered" evidence="15">
    <location>
        <begin position="224"/>
        <end position="289"/>
    </location>
</feature>
<evidence type="ECO:0000256" key="1">
    <source>
        <dbReference type="ARBA" id="ARBA00004245"/>
    </source>
</evidence>
<feature type="compositionally biased region" description="Polar residues" evidence="15">
    <location>
        <begin position="226"/>
        <end position="239"/>
    </location>
</feature>
<evidence type="ECO:0000256" key="8">
    <source>
        <dbReference type="ARBA" id="ARBA00022741"/>
    </source>
</evidence>
<dbReference type="InterPro" id="IPR011009">
    <property type="entry name" value="Kinase-like_dom_sf"/>
</dbReference>
<accession>A0ABR0CWQ4</accession>
<dbReference type="SMART" id="SM00220">
    <property type="entry name" value="S_TKc"/>
    <property type="match status" value="1"/>
</dbReference>
<comment type="catalytic activity">
    <reaction evidence="13">
        <text>L-seryl-[protein] + ATP = O-phospho-L-seryl-[protein] + ADP + H(+)</text>
        <dbReference type="Rhea" id="RHEA:17989"/>
        <dbReference type="Rhea" id="RHEA-COMP:9863"/>
        <dbReference type="Rhea" id="RHEA-COMP:11604"/>
        <dbReference type="ChEBI" id="CHEBI:15378"/>
        <dbReference type="ChEBI" id="CHEBI:29999"/>
        <dbReference type="ChEBI" id="CHEBI:30616"/>
        <dbReference type="ChEBI" id="CHEBI:83421"/>
        <dbReference type="ChEBI" id="CHEBI:456216"/>
        <dbReference type="EC" id="2.7.11.25"/>
    </reaction>
</comment>
<evidence type="ECO:0000256" key="9">
    <source>
        <dbReference type="ARBA" id="ARBA00022777"/>
    </source>
</evidence>
<dbReference type="InterPro" id="IPR050538">
    <property type="entry name" value="MAP_kinase_kinase_kinase"/>
</dbReference>
<evidence type="ECO:0000256" key="12">
    <source>
        <dbReference type="ARBA" id="ARBA00047559"/>
    </source>
</evidence>
<evidence type="ECO:0000256" key="2">
    <source>
        <dbReference type="ARBA" id="ARBA00006529"/>
    </source>
</evidence>
<evidence type="ECO:0000256" key="4">
    <source>
        <dbReference type="ARBA" id="ARBA00012406"/>
    </source>
</evidence>
<evidence type="ECO:0000259" key="16">
    <source>
        <dbReference type="PROSITE" id="PS50011"/>
    </source>
</evidence>
<dbReference type="InterPro" id="IPR042241">
    <property type="entry name" value="GCP_C_sf"/>
</dbReference>
<evidence type="ECO:0000256" key="13">
    <source>
        <dbReference type="ARBA" id="ARBA00048329"/>
    </source>
</evidence>
<keyword evidence="7" id="KW-0493">Microtubule</keyword>
<comment type="caution">
    <text evidence="17">The sequence shown here is derived from an EMBL/GenBank/DDBJ whole genome shotgun (WGS) entry which is preliminary data.</text>
</comment>
<dbReference type="Pfam" id="PF00069">
    <property type="entry name" value="Pkinase"/>
    <property type="match status" value="1"/>
</dbReference>
<dbReference type="PROSITE" id="PS50011">
    <property type="entry name" value="PROTEIN_KINASE_DOM"/>
    <property type="match status" value="1"/>
</dbReference>
<evidence type="ECO:0000256" key="3">
    <source>
        <dbReference type="ARBA" id="ARBA00010337"/>
    </source>
</evidence>
<dbReference type="InterPro" id="IPR000719">
    <property type="entry name" value="Prot_kinase_dom"/>
</dbReference>
<feature type="domain" description="Protein kinase" evidence="16">
    <location>
        <begin position="285"/>
        <end position="546"/>
    </location>
</feature>
<evidence type="ECO:0000313" key="17">
    <source>
        <dbReference type="EMBL" id="KAK4481494.1"/>
    </source>
</evidence>
<evidence type="ECO:0000256" key="14">
    <source>
        <dbReference type="PROSITE-ProRule" id="PRU10141"/>
    </source>
</evidence>
<comment type="similarity">
    <text evidence="2">Belongs to the protein kinase superfamily. STE Ser/Thr protein kinase family. MAP kinase kinase kinase subfamily.</text>
</comment>
<keyword evidence="8 14" id="KW-0547">Nucleotide-binding</keyword>
<feature type="binding site" evidence="14">
    <location>
        <position position="314"/>
    </location>
    <ligand>
        <name>ATP</name>
        <dbReference type="ChEBI" id="CHEBI:30616"/>
    </ligand>
</feature>
<keyword evidence="6" id="KW-0808">Transferase</keyword>
<evidence type="ECO:0000256" key="10">
    <source>
        <dbReference type="ARBA" id="ARBA00022840"/>
    </source>
</evidence>
<name>A0ABR0CWQ4_9LAMI</name>
<dbReference type="InterPro" id="IPR041470">
    <property type="entry name" value="GCP_N"/>
</dbReference>
<dbReference type="PANTHER" id="PTHR48016">
    <property type="entry name" value="MAP KINASE KINASE KINASE SSK2-RELATED-RELATED"/>
    <property type="match status" value="1"/>
</dbReference>
<feature type="compositionally biased region" description="Basic and acidic residues" evidence="15">
    <location>
        <begin position="80"/>
        <end position="89"/>
    </location>
</feature>
<dbReference type="Pfam" id="PF17681">
    <property type="entry name" value="GCP_N_terminal"/>
    <property type="match status" value="1"/>
</dbReference>
<reference evidence="17 18" key="1">
    <citation type="journal article" date="2023" name="bioRxiv">
        <title>Genome report: Whole genome sequence and annotation of Penstemon davidsonii.</title>
        <authorList>
            <person name="Ostevik K.L."/>
            <person name="Alabady M."/>
            <person name="Zhang M."/>
            <person name="Rausher M.D."/>
        </authorList>
    </citation>
    <scope>NUCLEOTIDE SEQUENCE [LARGE SCALE GENOMIC DNA]</scope>
    <source>
        <strain evidence="17">DNT005</strain>
        <tissue evidence="17">Whole leaf</tissue>
    </source>
</reference>
<keyword evidence="11" id="KW-0206">Cytoskeleton</keyword>
<proteinExistence type="inferred from homology"/>
<feature type="region of interest" description="Disordered" evidence="15">
    <location>
        <begin position="1319"/>
        <end position="1350"/>
    </location>
</feature>
<sequence length="1585" mass="176929">MPSFWSALSSSSKNPSKNPPLKGKSKSSNDIFKNSGSNNQNRKLTRQRKLRYVTDDEVGLKPTPNGLVGSQSLPVSPDSRAPHHVDSGHWSKSAVPLPLPLPEVNPPPFKPNESSRDLPLTRNPAHQTLGNTTDNVEGRSYISPNYRRKRFPQELNVDTAQNEFRLHFPARSAPGSGYSSPVLSPQRYSTVDFFHPSFQVSSVLDTGSTSERLFKSYHLPLMPTPDHSTPHGNSRNSNGGFLHSHNKSFPESSAPNVHPLPRPPNVSRPSFSIDKPEISSVKGQWQRGRPIGRGTYGSVYIATHRETGATCAVKEVEMIPDDPKCAECIKQLEQEMKFLRELKHPNIVQYYGCEIIEDRFCIYLEYVHPGSINKYVNEHCGAMTESIVRNFTRHIVSGLAYLHSTKTIHRDIKGPNLLVNASGVVKLADFGLAKHLAGNDKDLSLKGTPHWMAPEVLQAAMRKDANPELAYGVDIWSVGCTVIEMLTGKPPWSDCNGVQAMFSVLNKAPSVPEALSSEGKDFLQLCFQRRPADRPSASKLLEHPFLRSSHDQFTGTFVQEFSETNSLDAQSPGDWTRRNKDVMPLSSVTRIQLGKLSLNRSGETSRQSLDVGVKSHLSPRSTLEDLHDRLHNCFTGGGIYFASPVPSLRTDELDLVRGVLQMVQGLSSSLFYWDEAGQSFRFKTGIYVTHLSQTSLCSLLDQFTYAGTCLQLVDLMVNKIEKSMSSSPPTLRAFACSVCQCLRRIRDVALKEEVKVNSLDGRTTPTLLGLSSSLSSLCAGAEYLMQLVHGAIPQLYFELDHNVPAADIAVHILNHLYVKLNEVCLVQGGEEDAFRMLLYVLVSSLLPYIEGLDAWIFQGTLDDPFEEMFFVANKGITVDKAEFWEKSYMPRSAMSQNLYFADFASDLLPSANVKKDMSGRESTSLSSVTGGKEANKKDFQVCPLFIKDIAKTIISAGKSLQLIRHAPMTSLLAVSSVDIENGNRIAGLTLSEVFCMSLTALIGHGDHIAKYLWKDDKLLFGSIKDMKEVEEIGISPANTQSKKFWQKLLADTLAQKSNIYSRKGAACNLKERHVAPNMIGELPQTYIPENPAITVCHGILQENRDAWSSLNISRAFYLPSLNDEGLRQAIFSDDCGPELTVKSTDYNSGFLFGELEYHRILEDTKMLEVLLPFPTLLPSFQEDLQMSEVLPFQNNSTLPSRVLSWIQNDEPKSTPLPAVILQECLIFYIKKQADFIGRTMLSKLLDDWRLLDELGVLRAIYLLGSGDMLQHFLSVIFNKLDKGESLDDDFELNTILQESIRNSADNVLLSTPDSLVVSASKSPGFSEDEQQNASTSLSTPRKGRGQSSGMDVLDSLRFTYKVSWPLELIANQEAMKKYNQVMSFLLKVKRAKFVLDKARKWMWKDKGTATTRHKRHWLLEQKLLHFVDAFHQYVMDRVYHNAWRELCEGVAAAGTLDEAIEVHDAYLLSIQRQCFVVPDKLWGLIASRINSILVLALDFYSTQQTLSSGGAISTIKARCEKEVERIEKQFNDCMAFLLRILSVKLNVGQFPHLAALVTRINYNCFYMSDGGTLSTTPGFGTLRPA</sequence>
<organism evidence="17 18">
    <name type="scientific">Penstemon davidsonii</name>
    <dbReference type="NCBI Taxonomy" id="160366"/>
    <lineage>
        <taxon>Eukaryota</taxon>
        <taxon>Viridiplantae</taxon>
        <taxon>Streptophyta</taxon>
        <taxon>Embryophyta</taxon>
        <taxon>Tracheophyta</taxon>
        <taxon>Spermatophyta</taxon>
        <taxon>Magnoliopsida</taxon>
        <taxon>eudicotyledons</taxon>
        <taxon>Gunneridae</taxon>
        <taxon>Pentapetalae</taxon>
        <taxon>asterids</taxon>
        <taxon>lamiids</taxon>
        <taxon>Lamiales</taxon>
        <taxon>Plantaginaceae</taxon>
        <taxon>Cheloneae</taxon>
        <taxon>Penstemon</taxon>
    </lineage>
</organism>
<dbReference type="InterPro" id="IPR040457">
    <property type="entry name" value="GCP_C"/>
</dbReference>